<name>A0A9W8WCN6_9HYPO</name>
<evidence type="ECO:0000259" key="2">
    <source>
        <dbReference type="Pfam" id="PF00076"/>
    </source>
</evidence>
<proteinExistence type="predicted"/>
<dbReference type="Gene3D" id="3.30.70.330">
    <property type="match status" value="1"/>
</dbReference>
<feature type="compositionally biased region" description="Basic and acidic residues" evidence="1">
    <location>
        <begin position="126"/>
        <end position="135"/>
    </location>
</feature>
<feature type="compositionally biased region" description="Polar residues" evidence="1">
    <location>
        <begin position="108"/>
        <end position="125"/>
    </location>
</feature>
<evidence type="ECO:0000313" key="3">
    <source>
        <dbReference type="EMBL" id="KAJ4320131.1"/>
    </source>
</evidence>
<dbReference type="GO" id="GO:0003723">
    <property type="term" value="F:RNA binding"/>
    <property type="evidence" value="ECO:0007669"/>
    <property type="project" value="InterPro"/>
</dbReference>
<dbReference type="InterPro" id="IPR012677">
    <property type="entry name" value="Nucleotide-bd_a/b_plait_sf"/>
</dbReference>
<evidence type="ECO:0000256" key="1">
    <source>
        <dbReference type="SAM" id="MobiDB-lite"/>
    </source>
</evidence>
<protein>
    <recommendedName>
        <fullName evidence="2">RRM domain-containing protein</fullName>
    </recommendedName>
</protein>
<dbReference type="InterPro" id="IPR035979">
    <property type="entry name" value="RBD_domain_sf"/>
</dbReference>
<feature type="region of interest" description="Disordered" evidence="1">
    <location>
        <begin position="99"/>
        <end position="157"/>
    </location>
</feature>
<keyword evidence="4" id="KW-1185">Reference proteome</keyword>
<dbReference type="SUPFAM" id="SSF54928">
    <property type="entry name" value="RNA-binding domain, RBD"/>
    <property type="match status" value="1"/>
</dbReference>
<reference evidence="3" key="1">
    <citation type="submission" date="2022-10" db="EMBL/GenBank/DDBJ databases">
        <title>Tapping the CABI collections for fungal endophytes: first genome assemblies for Collariella, Neodidymelliopsis, Ascochyta clinopodiicola, Didymella pomorum, Didymosphaeria variabile, Neocosmospora piperis and Neocucurbitaria cava.</title>
        <authorList>
            <person name="Hill R."/>
        </authorList>
    </citation>
    <scope>NUCLEOTIDE SEQUENCE</scope>
    <source>
        <strain evidence="3">IMI 366586</strain>
    </source>
</reference>
<organism evidence="3 4">
    <name type="scientific">Fusarium piperis</name>
    <dbReference type="NCBI Taxonomy" id="1435070"/>
    <lineage>
        <taxon>Eukaryota</taxon>
        <taxon>Fungi</taxon>
        <taxon>Dikarya</taxon>
        <taxon>Ascomycota</taxon>
        <taxon>Pezizomycotina</taxon>
        <taxon>Sordariomycetes</taxon>
        <taxon>Hypocreomycetidae</taxon>
        <taxon>Hypocreales</taxon>
        <taxon>Nectriaceae</taxon>
        <taxon>Fusarium</taxon>
        <taxon>Fusarium solani species complex</taxon>
    </lineage>
</organism>
<feature type="domain" description="RRM" evidence="2">
    <location>
        <begin position="62"/>
        <end position="95"/>
    </location>
</feature>
<dbReference type="Proteomes" id="UP001140502">
    <property type="component" value="Unassembled WGS sequence"/>
</dbReference>
<dbReference type="OrthoDB" id="4743586at2759"/>
<dbReference type="AlphaFoldDB" id="A0A9W8WCN6"/>
<comment type="caution">
    <text evidence="3">The sequence shown here is derived from an EMBL/GenBank/DDBJ whole genome shotgun (WGS) entry which is preliminary data.</text>
</comment>
<dbReference type="CDD" id="cd00590">
    <property type="entry name" value="RRM_SF"/>
    <property type="match status" value="1"/>
</dbReference>
<accession>A0A9W8WCN6</accession>
<dbReference type="EMBL" id="JAPEUR010000113">
    <property type="protein sequence ID" value="KAJ4320131.1"/>
    <property type="molecule type" value="Genomic_DNA"/>
</dbReference>
<sequence>MSRHLGYSKLSQQAILQDRMLYLLRLHKKAGEIEVEELLRRHGFNDCTFYWDDTYPFFRSSTKHMGYCIVEFPDKVTRDRAMSQLQGVEFKSKRILTRLPRLNHKNDQSVPSSASSKLPTASRASAQERNDDRPVGRGTANIQGVRMSASHKSHGNN</sequence>
<evidence type="ECO:0000313" key="4">
    <source>
        <dbReference type="Proteomes" id="UP001140502"/>
    </source>
</evidence>
<gene>
    <name evidence="3" type="ORF">N0V84_006018</name>
</gene>
<dbReference type="InterPro" id="IPR000504">
    <property type="entry name" value="RRM_dom"/>
</dbReference>
<dbReference type="Pfam" id="PF00076">
    <property type="entry name" value="RRM_1"/>
    <property type="match status" value="1"/>
</dbReference>